<name>A0AAC9AX45_SPHMC</name>
<dbReference type="InterPro" id="IPR050397">
    <property type="entry name" value="Env_Response_Regulators"/>
</dbReference>
<dbReference type="GO" id="GO:0050135">
    <property type="term" value="F:NADP+ nucleosidase activity"/>
    <property type="evidence" value="ECO:0007669"/>
    <property type="project" value="InterPro"/>
</dbReference>
<dbReference type="PRINTS" id="PR00103">
    <property type="entry name" value="CAMPKINASE"/>
</dbReference>
<dbReference type="Pfam" id="PF10137">
    <property type="entry name" value="CAP12-PCTIR_TIR"/>
    <property type="match status" value="1"/>
</dbReference>
<dbReference type="PROSITE" id="PS50042">
    <property type="entry name" value="CNMP_BINDING_3"/>
    <property type="match status" value="1"/>
</dbReference>
<sequence>MTAMLDRFRGDGGRGNLIDALMEQSIAGGNRDVADELAERLELVAVAQGESLITQDADDNDLFLIIAGSFHIIINGRNVAVRGRGDHVGEMALIEPTQRRSASVIASEPSIVAKLTYGQVADIASRYPEIYRAIARALARRLLERNRLVGAHREVIKVFIISSAEALPVARIIQNSFEHDPFQVILWTDGVFRATSYALEALEAAVDESDFAIAVAHNDDLTLFRGQEWPSPRDNVVFELGLFMGRLGRKRAILMEPREDKVKLPSDLSGIMTIPYSYAAGREAAAMMAPACNHLRDHINEWGPFNG</sequence>
<dbReference type="SMART" id="SM00100">
    <property type="entry name" value="cNMP"/>
    <property type="match status" value="1"/>
</dbReference>
<dbReference type="PANTHER" id="PTHR24567:SF74">
    <property type="entry name" value="HTH-TYPE TRANSCRIPTIONAL REGULATOR ARCR"/>
    <property type="match status" value="1"/>
</dbReference>
<dbReference type="AlphaFoldDB" id="A0AAC9AX45"/>
<feature type="domain" description="Cyclic nucleotide-binding" evidence="1">
    <location>
        <begin position="36"/>
        <end position="141"/>
    </location>
</feature>
<organism evidence="2 3">
    <name type="scientific">Sphingopyxis macrogoltabida</name>
    <name type="common">Sphingomonas macrogoltabidus</name>
    <dbReference type="NCBI Taxonomy" id="33050"/>
    <lineage>
        <taxon>Bacteria</taxon>
        <taxon>Pseudomonadati</taxon>
        <taxon>Pseudomonadota</taxon>
        <taxon>Alphaproteobacteria</taxon>
        <taxon>Sphingomonadales</taxon>
        <taxon>Sphingomonadaceae</taxon>
        <taxon>Sphingopyxis</taxon>
    </lineage>
</organism>
<evidence type="ECO:0000259" key="1">
    <source>
        <dbReference type="PROSITE" id="PS50042"/>
    </source>
</evidence>
<dbReference type="PROSITE" id="PS00889">
    <property type="entry name" value="CNMP_BINDING_2"/>
    <property type="match status" value="1"/>
</dbReference>
<evidence type="ECO:0000313" key="2">
    <source>
        <dbReference type="EMBL" id="AMU91557.1"/>
    </source>
</evidence>
<dbReference type="GO" id="GO:0005829">
    <property type="term" value="C:cytosol"/>
    <property type="evidence" value="ECO:0007669"/>
    <property type="project" value="TreeGrafter"/>
</dbReference>
<proteinExistence type="predicted"/>
<dbReference type="PANTHER" id="PTHR24567">
    <property type="entry name" value="CRP FAMILY TRANSCRIPTIONAL REGULATORY PROTEIN"/>
    <property type="match status" value="1"/>
</dbReference>
<reference evidence="3" key="1">
    <citation type="submission" date="2015-11" db="EMBL/GenBank/DDBJ databases">
        <title>Complete genome sequence of a polyethylene-glycol degrader Sphingopyxis macrogoltabida 203N (NBRC 111659).</title>
        <authorList>
            <person name="Yoshiyuki O."/>
            <person name="Shouta N."/>
            <person name="Nagata Y."/>
            <person name="Numata M."/>
            <person name="Tsuchikane K."/>
            <person name="Hosoyama A."/>
            <person name="Yamazoe A."/>
            <person name="Tsuda M."/>
            <person name="Fujita N."/>
            <person name="Kawai F."/>
        </authorList>
    </citation>
    <scope>NUCLEOTIDE SEQUENCE [LARGE SCALE GENOMIC DNA]</scope>
    <source>
        <strain evidence="3">203N</strain>
    </source>
</reference>
<dbReference type="InterPro" id="IPR014710">
    <property type="entry name" value="RmlC-like_jellyroll"/>
</dbReference>
<dbReference type="SUPFAM" id="SSF51206">
    <property type="entry name" value="cAMP-binding domain-like"/>
    <property type="match status" value="1"/>
</dbReference>
<dbReference type="Pfam" id="PF00027">
    <property type="entry name" value="cNMP_binding"/>
    <property type="match status" value="1"/>
</dbReference>
<evidence type="ECO:0000313" key="3">
    <source>
        <dbReference type="Proteomes" id="UP000076088"/>
    </source>
</evidence>
<accession>A0AAC9AX45</accession>
<dbReference type="EMBL" id="CP013344">
    <property type="protein sequence ID" value="AMU91557.1"/>
    <property type="molecule type" value="Genomic_DNA"/>
</dbReference>
<dbReference type="InterPro" id="IPR000595">
    <property type="entry name" value="cNMP-bd_dom"/>
</dbReference>
<reference evidence="2 3" key="2">
    <citation type="journal article" date="2016" name="Genome Announc.">
        <title>Complete Genome Sequence of Sphingopyxis macrogoltabida Strain 203N (NBRC 111659), a Polyethylene Glycol Degrader.</title>
        <authorList>
            <person name="Ohtsubo Y."/>
            <person name="Nonoyama S."/>
            <person name="Nagata Y."/>
            <person name="Numata M."/>
            <person name="Tsuchikane K."/>
            <person name="Hosoyama A."/>
            <person name="Yamazoe A."/>
            <person name="Tsuda M."/>
            <person name="Fujita N."/>
            <person name="Kawai F."/>
        </authorList>
    </citation>
    <scope>NUCLEOTIDE SEQUENCE [LARGE SCALE GENOMIC DNA]</scope>
    <source>
        <strain evidence="2 3">203N</strain>
    </source>
</reference>
<keyword evidence="3" id="KW-1185">Reference proteome</keyword>
<dbReference type="CDD" id="cd00038">
    <property type="entry name" value="CAP_ED"/>
    <property type="match status" value="1"/>
</dbReference>
<dbReference type="InterPro" id="IPR018490">
    <property type="entry name" value="cNMP-bd_dom_sf"/>
</dbReference>
<protein>
    <submittedName>
        <fullName evidence="2">Cyclic nucleotide-binding protein</fullName>
    </submittedName>
</protein>
<gene>
    <name evidence="2" type="ORF">ATM17_21300</name>
</gene>
<dbReference type="Gene3D" id="2.60.120.10">
    <property type="entry name" value="Jelly Rolls"/>
    <property type="match status" value="1"/>
</dbReference>
<dbReference type="Proteomes" id="UP000076088">
    <property type="component" value="Chromosome"/>
</dbReference>
<dbReference type="InterPro" id="IPR018488">
    <property type="entry name" value="cNMP-bd_CS"/>
</dbReference>
<dbReference type="InterPro" id="IPR019302">
    <property type="entry name" value="CAP12/PCTIR_TIR_dom"/>
</dbReference>
<dbReference type="GO" id="GO:0003700">
    <property type="term" value="F:DNA-binding transcription factor activity"/>
    <property type="evidence" value="ECO:0007669"/>
    <property type="project" value="TreeGrafter"/>
</dbReference>